<evidence type="ECO:0000313" key="3">
    <source>
        <dbReference type="Proteomes" id="UP000298133"/>
    </source>
</evidence>
<feature type="transmembrane region" description="Helical" evidence="1">
    <location>
        <begin position="97"/>
        <end position="113"/>
    </location>
</feature>
<protein>
    <submittedName>
        <fullName evidence="2">Uncharacterized protein</fullName>
    </submittedName>
</protein>
<accession>A0A4Y8UP89</accession>
<keyword evidence="1" id="KW-1133">Transmembrane helix</keyword>
<feature type="transmembrane region" description="Helical" evidence="1">
    <location>
        <begin position="12"/>
        <end position="29"/>
    </location>
</feature>
<dbReference type="AlphaFoldDB" id="A0A4Y8UP89"/>
<comment type="caution">
    <text evidence="2">The sequence shown here is derived from an EMBL/GenBank/DDBJ whole genome shotgun (WGS) entry which is preliminary data.</text>
</comment>
<reference evidence="2 3" key="1">
    <citation type="submission" date="2019-03" db="EMBL/GenBank/DDBJ databases">
        <title>Draft genome of Gammaproteobacteria bacterium LSUCC0057, a member of the SAR92 clade.</title>
        <authorList>
            <person name="Lanclos V.C."/>
            <person name="Doiron C."/>
            <person name="Henson M.W."/>
            <person name="Thrash J.C."/>
        </authorList>
    </citation>
    <scope>NUCLEOTIDE SEQUENCE [LARGE SCALE GENOMIC DNA]</scope>
    <source>
        <strain evidence="2 3">LSUCC0057</strain>
    </source>
</reference>
<keyword evidence="3" id="KW-1185">Reference proteome</keyword>
<name>A0A4Y8UP89_9GAMM</name>
<organism evidence="2 3">
    <name type="scientific">Gammaproteobacteria bacterium LSUCC0057</name>
    <dbReference type="NCBI Taxonomy" id="2559237"/>
    <lineage>
        <taxon>Bacteria</taxon>
        <taxon>Pseudomonadati</taxon>
        <taxon>Pseudomonadota</taxon>
        <taxon>Gammaproteobacteria</taxon>
        <taxon>Cellvibrionales</taxon>
        <taxon>Porticoccaceae</taxon>
        <taxon>SAR92 clade</taxon>
    </lineage>
</organism>
<keyword evidence="1" id="KW-0472">Membrane</keyword>
<evidence type="ECO:0000256" key="1">
    <source>
        <dbReference type="SAM" id="Phobius"/>
    </source>
</evidence>
<gene>
    <name evidence="2" type="ORF">E3W66_03880</name>
</gene>
<evidence type="ECO:0000313" key="2">
    <source>
        <dbReference type="EMBL" id="TFH69083.1"/>
    </source>
</evidence>
<dbReference type="Proteomes" id="UP000298133">
    <property type="component" value="Unassembled WGS sequence"/>
</dbReference>
<dbReference type="EMBL" id="SPIA01000001">
    <property type="protein sequence ID" value="TFH69083.1"/>
    <property type="molecule type" value="Genomic_DNA"/>
</dbReference>
<sequence length="116" mass="12612">MSELFAGYTTAWALYALGLVLLLAAQLWLLRGWSLAVSCALALSLAVLLGWPIEAYPGEPALAPALWVALFEGLLGGGSFARAGAPLATVWVGSQSLYWPLMLLLWLLRKLLWRRS</sequence>
<proteinExistence type="predicted"/>
<keyword evidence="1" id="KW-0812">Transmembrane</keyword>
<feature type="transmembrane region" description="Helical" evidence="1">
    <location>
        <begin position="35"/>
        <end position="53"/>
    </location>
</feature>